<organism evidence="2 3">
    <name type="scientific">Effrenium voratum</name>
    <dbReference type="NCBI Taxonomy" id="2562239"/>
    <lineage>
        <taxon>Eukaryota</taxon>
        <taxon>Sar</taxon>
        <taxon>Alveolata</taxon>
        <taxon>Dinophyceae</taxon>
        <taxon>Suessiales</taxon>
        <taxon>Symbiodiniaceae</taxon>
        <taxon>Effrenium</taxon>
    </lineage>
</organism>
<evidence type="ECO:0000313" key="3">
    <source>
        <dbReference type="Proteomes" id="UP001178507"/>
    </source>
</evidence>
<feature type="region of interest" description="Disordered" evidence="1">
    <location>
        <begin position="56"/>
        <end position="85"/>
    </location>
</feature>
<comment type="caution">
    <text evidence="2">The sequence shown here is derived from an EMBL/GenBank/DDBJ whole genome shotgun (WGS) entry which is preliminary data.</text>
</comment>
<name>A0AA36JHJ7_9DINO</name>
<evidence type="ECO:0000256" key="1">
    <source>
        <dbReference type="SAM" id="MobiDB-lite"/>
    </source>
</evidence>
<keyword evidence="3" id="KW-1185">Reference proteome</keyword>
<accession>A0AA36JHJ7</accession>
<gene>
    <name evidence="2" type="ORF">EVOR1521_LOCUS27893</name>
</gene>
<sequence>MAWVSGGKKKLSEPEHGWEGPNGALSAYWNGCESNWCFCPDQSNVWRLPLLRGKSEAGNSSQIQSQEHRRAIPADSFENSRGGCTREAAENRQVVQVGGLTMPQ</sequence>
<evidence type="ECO:0000313" key="2">
    <source>
        <dbReference type="EMBL" id="CAJ1405761.1"/>
    </source>
</evidence>
<dbReference type="AlphaFoldDB" id="A0AA36JHJ7"/>
<protein>
    <submittedName>
        <fullName evidence="2">Uncharacterized protein</fullName>
    </submittedName>
</protein>
<dbReference type="EMBL" id="CAUJNA010003601">
    <property type="protein sequence ID" value="CAJ1405761.1"/>
    <property type="molecule type" value="Genomic_DNA"/>
</dbReference>
<feature type="region of interest" description="Disordered" evidence="1">
    <location>
        <begin position="1"/>
        <end position="21"/>
    </location>
</feature>
<reference evidence="2" key="1">
    <citation type="submission" date="2023-08" db="EMBL/GenBank/DDBJ databases">
        <authorList>
            <person name="Chen Y."/>
            <person name="Shah S."/>
            <person name="Dougan E. K."/>
            <person name="Thang M."/>
            <person name="Chan C."/>
        </authorList>
    </citation>
    <scope>NUCLEOTIDE SEQUENCE</scope>
</reference>
<dbReference type="Proteomes" id="UP001178507">
    <property type="component" value="Unassembled WGS sequence"/>
</dbReference>
<proteinExistence type="predicted"/>